<organism evidence="1 2">
    <name type="scientific">Paracoccus niistensis</name>
    <dbReference type="NCBI Taxonomy" id="632935"/>
    <lineage>
        <taxon>Bacteria</taxon>
        <taxon>Pseudomonadati</taxon>
        <taxon>Pseudomonadota</taxon>
        <taxon>Alphaproteobacteria</taxon>
        <taxon>Rhodobacterales</taxon>
        <taxon>Paracoccaceae</taxon>
        <taxon>Paracoccus</taxon>
    </lineage>
</organism>
<gene>
    <name evidence="1" type="ORF">ACFFII_01060</name>
</gene>
<accession>A0ABV6I1J9</accession>
<evidence type="ECO:0000313" key="1">
    <source>
        <dbReference type="EMBL" id="MFC0339355.1"/>
    </source>
</evidence>
<sequence length="127" mass="14111">MVTEYYEERRAGWEFEEFVRVSRPKRLLPILIGRGSPDVWNRLKEKALVPQEELVYLDLTRDGLSGNDLTTKGEDELKAACRAAVEFVRNNATTTSETKPGKRPGVVGHCQINPACPAGSGRPTLLA</sequence>
<name>A0ABV6I1J9_9RHOB</name>
<comment type="caution">
    <text evidence="1">The sequence shown here is derived from an EMBL/GenBank/DDBJ whole genome shotgun (WGS) entry which is preliminary data.</text>
</comment>
<proteinExistence type="predicted"/>
<evidence type="ECO:0000313" key="2">
    <source>
        <dbReference type="Proteomes" id="UP001589799"/>
    </source>
</evidence>
<dbReference type="EMBL" id="JBHLWE010000003">
    <property type="protein sequence ID" value="MFC0339355.1"/>
    <property type="molecule type" value="Genomic_DNA"/>
</dbReference>
<dbReference type="Proteomes" id="UP001589799">
    <property type="component" value="Unassembled WGS sequence"/>
</dbReference>
<reference evidence="1 2" key="1">
    <citation type="submission" date="2024-09" db="EMBL/GenBank/DDBJ databases">
        <authorList>
            <person name="Sun Q."/>
            <person name="Mori K."/>
        </authorList>
    </citation>
    <scope>NUCLEOTIDE SEQUENCE [LARGE SCALE GENOMIC DNA]</scope>
    <source>
        <strain evidence="1 2">KCTC 22789</strain>
    </source>
</reference>
<protein>
    <submittedName>
        <fullName evidence="1">Uncharacterized protein</fullName>
    </submittedName>
</protein>
<keyword evidence="2" id="KW-1185">Reference proteome</keyword>